<dbReference type="GO" id="GO:0006893">
    <property type="term" value="P:Golgi to plasma membrane transport"/>
    <property type="evidence" value="ECO:0007669"/>
    <property type="project" value="TreeGrafter"/>
</dbReference>
<feature type="coiled-coil region" evidence="4">
    <location>
        <begin position="256"/>
        <end position="379"/>
    </location>
</feature>
<dbReference type="PANTHER" id="PTHR16441:SF0">
    <property type="entry name" value="COILED-COIL DOMAIN-CONTAINING PROTEIN 93"/>
    <property type="match status" value="1"/>
</dbReference>
<keyword evidence="9" id="KW-1185">Reference proteome</keyword>
<evidence type="ECO:0000256" key="4">
    <source>
        <dbReference type="SAM" id="Coils"/>
    </source>
</evidence>
<feature type="region of interest" description="Disordered" evidence="5">
    <location>
        <begin position="575"/>
        <end position="600"/>
    </location>
</feature>
<name>A0AAN9Y2R9_9HEMI</name>
<protein>
    <recommendedName>
        <fullName evidence="2">Coiled-coil domain-containing protein 93</fullName>
    </recommendedName>
</protein>
<evidence type="ECO:0000256" key="5">
    <source>
        <dbReference type="SAM" id="MobiDB-lite"/>
    </source>
</evidence>
<evidence type="ECO:0000256" key="3">
    <source>
        <dbReference type="ARBA" id="ARBA00023054"/>
    </source>
</evidence>
<feature type="coiled-coil region" evidence="4">
    <location>
        <begin position="494"/>
        <end position="528"/>
    </location>
</feature>
<comment type="similarity">
    <text evidence="1">Belongs to the CCDC93 family.</text>
</comment>
<dbReference type="InterPro" id="IPR048747">
    <property type="entry name" value="CCDC93_N"/>
</dbReference>
<dbReference type="AlphaFoldDB" id="A0AAN9Y2R9"/>
<gene>
    <name evidence="8" type="ORF">V9T40_005110</name>
</gene>
<keyword evidence="3 4" id="KW-0175">Coiled coil</keyword>
<evidence type="ECO:0000259" key="6">
    <source>
        <dbReference type="Pfam" id="PF09762"/>
    </source>
</evidence>
<reference evidence="8 9" key="1">
    <citation type="submission" date="2024-03" db="EMBL/GenBank/DDBJ databases">
        <title>Adaptation during the transition from Ophiocordyceps entomopathogen to insect associate is accompanied by gene loss and intensified selection.</title>
        <authorList>
            <person name="Ward C.M."/>
            <person name="Onetto C.A."/>
            <person name="Borneman A.R."/>
        </authorList>
    </citation>
    <scope>NUCLEOTIDE SEQUENCE [LARGE SCALE GENOMIC DNA]</scope>
    <source>
        <strain evidence="8">AWRI1</strain>
        <tissue evidence="8">Single Adult Female</tissue>
    </source>
</reference>
<dbReference type="EMBL" id="JBBCAQ010000032">
    <property type="protein sequence ID" value="KAK7584147.1"/>
    <property type="molecule type" value="Genomic_DNA"/>
</dbReference>
<dbReference type="Pfam" id="PF09762">
    <property type="entry name" value="CCDC93_CC"/>
    <property type="match status" value="1"/>
</dbReference>
<sequence>MISQKEIFLSRGYDVPNFVFDADGKKIEIETREDEEQSIRLDAIIKLLVGAGYYRAKIKGISPFDIVVGGMTWCLDSGDIDLDVDLLFEEGLSIGQKIALTEKIVVVLPKIKCPHSIEPHEIQGLNFIHIYPVIEWLINWSKVNREKQAAYLREYARNQYHKNFTDQKTEDLRQQKLKCLSNVERLMETYQPKRIAIQTDRSIEDIKLKLASTLAEYGITPSEQSGKSAFISEPDLQLNQAQQASVLRGLSSQDFSEDARKKLKLLNKELNELKEREEKLNPALQEELQKHEELESRLNEINVDINSLTDEEQKAVLEIQDLIKMHEALREEEKNKKTALKQELIDLQTSISELENSTVDEENEQLEKQTEKLKKILTMRKLDLADVARNVTSKERELERIPTRAELSQYQKRYMELYHIHTMKTAEAKEDIMTYNMLNNRLNYIRKQNKIVNSLQETFSLVMSQGLNQDQFLQQLEGIIEGVVKTKETLSIKKMNVELTKTNLQSKLKKLQEEKTEYAKAITQLNNLYSLRNTLSETDERLNVPIATLRASVESFRKQADAEYLRKRSTETAKQDAIQAASSNSNNSNSDNSIAVATIE</sequence>
<accession>A0AAN9Y2R9</accession>
<evidence type="ECO:0000259" key="7">
    <source>
        <dbReference type="Pfam" id="PF21673"/>
    </source>
</evidence>
<evidence type="ECO:0000256" key="2">
    <source>
        <dbReference type="ARBA" id="ARBA00016765"/>
    </source>
</evidence>
<feature type="domain" description="CCDC93 N-terminal" evidence="7">
    <location>
        <begin position="36"/>
        <end position="139"/>
    </location>
</feature>
<proteinExistence type="inferred from homology"/>
<evidence type="ECO:0000313" key="8">
    <source>
        <dbReference type="EMBL" id="KAK7584147.1"/>
    </source>
</evidence>
<dbReference type="PANTHER" id="PTHR16441">
    <property type="entry name" value="FIDIPIDINE"/>
    <property type="match status" value="1"/>
</dbReference>
<feature type="domain" description="CCDC93 coiled-coil" evidence="6">
    <location>
        <begin position="258"/>
        <end position="526"/>
    </location>
</feature>
<evidence type="ECO:0000256" key="1">
    <source>
        <dbReference type="ARBA" id="ARBA00007219"/>
    </source>
</evidence>
<evidence type="ECO:0000313" key="9">
    <source>
        <dbReference type="Proteomes" id="UP001367676"/>
    </source>
</evidence>
<dbReference type="Pfam" id="PF21673">
    <property type="entry name" value="CCDC93_N"/>
    <property type="match status" value="1"/>
</dbReference>
<dbReference type="InterPro" id="IPR019159">
    <property type="entry name" value="CCDC93_CC"/>
</dbReference>
<comment type="caution">
    <text evidence="8">The sequence shown here is derived from an EMBL/GenBank/DDBJ whole genome shotgun (WGS) entry which is preliminary data.</text>
</comment>
<organism evidence="8 9">
    <name type="scientific">Parthenolecanium corni</name>
    <dbReference type="NCBI Taxonomy" id="536013"/>
    <lineage>
        <taxon>Eukaryota</taxon>
        <taxon>Metazoa</taxon>
        <taxon>Ecdysozoa</taxon>
        <taxon>Arthropoda</taxon>
        <taxon>Hexapoda</taxon>
        <taxon>Insecta</taxon>
        <taxon>Pterygota</taxon>
        <taxon>Neoptera</taxon>
        <taxon>Paraneoptera</taxon>
        <taxon>Hemiptera</taxon>
        <taxon>Sternorrhyncha</taxon>
        <taxon>Coccoidea</taxon>
        <taxon>Coccidae</taxon>
        <taxon>Parthenolecanium</taxon>
    </lineage>
</organism>
<dbReference type="Proteomes" id="UP001367676">
    <property type="component" value="Unassembled WGS sequence"/>
</dbReference>
<dbReference type="InterPro" id="IPR039116">
    <property type="entry name" value="CCDC93"/>
</dbReference>